<evidence type="ECO:0000313" key="2">
    <source>
        <dbReference type="EMBL" id="RDI43825.1"/>
    </source>
</evidence>
<organism evidence="2 3">
    <name type="scientific">Nocardia mexicana</name>
    <dbReference type="NCBI Taxonomy" id="279262"/>
    <lineage>
        <taxon>Bacteria</taxon>
        <taxon>Bacillati</taxon>
        <taxon>Actinomycetota</taxon>
        <taxon>Actinomycetes</taxon>
        <taxon>Mycobacteriales</taxon>
        <taxon>Nocardiaceae</taxon>
        <taxon>Nocardia</taxon>
    </lineage>
</organism>
<name>A0A370GJG3_9NOCA</name>
<dbReference type="STRING" id="1210089.GCA_001613165_04901"/>
<proteinExistence type="predicted"/>
<accession>A0A370GJG3</accession>
<dbReference type="OrthoDB" id="4560608at2"/>
<sequence length="115" mass="12617">MPLDRHIHLAQLWLEQVRDHLASSAATSTNLSAEQLNVMSGKVAEGLRIFTELAGQPSTDDPPDHGAASRSRPTPPARRPTRTDPRYPAIPPWHSATGREGEDRRVLAMHPTAKS</sequence>
<evidence type="ECO:0000313" key="3">
    <source>
        <dbReference type="Proteomes" id="UP000255355"/>
    </source>
</evidence>
<comment type="caution">
    <text evidence="2">The sequence shown here is derived from an EMBL/GenBank/DDBJ whole genome shotgun (WGS) entry which is preliminary data.</text>
</comment>
<dbReference type="EMBL" id="QQAZ01000018">
    <property type="protein sequence ID" value="RDI43825.1"/>
    <property type="molecule type" value="Genomic_DNA"/>
</dbReference>
<dbReference type="Pfam" id="PF19901">
    <property type="entry name" value="DUF6374"/>
    <property type="match status" value="1"/>
</dbReference>
<reference evidence="2 3" key="1">
    <citation type="submission" date="2018-07" db="EMBL/GenBank/DDBJ databases">
        <title>Genomic Encyclopedia of Type Strains, Phase IV (KMG-IV): sequencing the most valuable type-strain genomes for metagenomic binning, comparative biology and taxonomic classification.</title>
        <authorList>
            <person name="Goeker M."/>
        </authorList>
    </citation>
    <scope>NUCLEOTIDE SEQUENCE [LARGE SCALE GENOMIC DNA]</scope>
    <source>
        <strain evidence="2 3">DSM 44952</strain>
    </source>
</reference>
<dbReference type="RefSeq" id="WP_147289121.1">
    <property type="nucleotide sequence ID" value="NZ_QQAZ01000018.1"/>
</dbReference>
<evidence type="ECO:0000256" key="1">
    <source>
        <dbReference type="SAM" id="MobiDB-lite"/>
    </source>
</evidence>
<feature type="compositionally biased region" description="Basic and acidic residues" evidence="1">
    <location>
        <begin position="97"/>
        <end position="106"/>
    </location>
</feature>
<feature type="region of interest" description="Disordered" evidence="1">
    <location>
        <begin position="52"/>
        <end position="115"/>
    </location>
</feature>
<dbReference type="AlphaFoldDB" id="A0A370GJG3"/>
<dbReference type="InterPro" id="IPR045954">
    <property type="entry name" value="DUF6374"/>
</dbReference>
<gene>
    <name evidence="2" type="ORF">DFR68_1183</name>
</gene>
<dbReference type="Proteomes" id="UP000255355">
    <property type="component" value="Unassembled WGS sequence"/>
</dbReference>
<protein>
    <submittedName>
        <fullName evidence="2">Uncharacterized protein</fullName>
    </submittedName>
</protein>
<keyword evidence="3" id="KW-1185">Reference proteome</keyword>